<dbReference type="Proteomes" id="UP000177501">
    <property type="component" value="Unassembled WGS sequence"/>
</dbReference>
<dbReference type="AlphaFoldDB" id="A0A1F8B157"/>
<dbReference type="InterPro" id="IPR013656">
    <property type="entry name" value="PAS_4"/>
</dbReference>
<dbReference type="STRING" id="1802514.A2955_00945"/>
<organism evidence="2 3">
    <name type="scientific">Candidatus Woesebacteria bacterium RIFCSPLOWO2_01_FULL_37_19</name>
    <dbReference type="NCBI Taxonomy" id="1802514"/>
    <lineage>
        <taxon>Bacteria</taxon>
        <taxon>Candidatus Woeseibacteriota</taxon>
    </lineage>
</organism>
<dbReference type="InterPro" id="IPR000014">
    <property type="entry name" value="PAS"/>
</dbReference>
<dbReference type="Pfam" id="PF08448">
    <property type="entry name" value="PAS_4"/>
    <property type="match status" value="1"/>
</dbReference>
<dbReference type="InterPro" id="IPR035965">
    <property type="entry name" value="PAS-like_dom_sf"/>
</dbReference>
<name>A0A1F8B157_9BACT</name>
<feature type="domain" description="PAC" evidence="1">
    <location>
        <begin position="90"/>
        <end position="142"/>
    </location>
</feature>
<dbReference type="EMBL" id="MGHA01000066">
    <property type="protein sequence ID" value="OGM57215.1"/>
    <property type="molecule type" value="Genomic_DNA"/>
</dbReference>
<dbReference type="PROSITE" id="PS50113">
    <property type="entry name" value="PAC"/>
    <property type="match status" value="1"/>
</dbReference>
<proteinExistence type="predicted"/>
<protein>
    <recommendedName>
        <fullName evidence="1">PAC domain-containing protein</fullName>
    </recommendedName>
</protein>
<gene>
    <name evidence="2" type="ORF">A2955_00945</name>
</gene>
<dbReference type="Gene3D" id="3.30.450.20">
    <property type="entry name" value="PAS domain"/>
    <property type="match status" value="1"/>
</dbReference>
<sequence>MGDKTIPYSEEEKLRESLQDYRQLIDSTPICIKVFDAKGNLIFINKGGRDEHFIKDTDDITKWDWVGTVKPEYKNLVMEAFQNGLKGEASRIEMEHTSEGSKHQWCEGIISPIRGKDGKITLLLFYSIDISAKKLSEMELKKMNQLMLGRELDMVKLKEKIKELEGKKS</sequence>
<accession>A0A1F8B157</accession>
<evidence type="ECO:0000259" key="1">
    <source>
        <dbReference type="PROSITE" id="PS50113"/>
    </source>
</evidence>
<evidence type="ECO:0000313" key="3">
    <source>
        <dbReference type="Proteomes" id="UP000177501"/>
    </source>
</evidence>
<dbReference type="InterPro" id="IPR000700">
    <property type="entry name" value="PAS-assoc_C"/>
</dbReference>
<reference evidence="2 3" key="1">
    <citation type="journal article" date="2016" name="Nat. Commun.">
        <title>Thousands of microbial genomes shed light on interconnected biogeochemical processes in an aquifer system.</title>
        <authorList>
            <person name="Anantharaman K."/>
            <person name="Brown C.T."/>
            <person name="Hug L.A."/>
            <person name="Sharon I."/>
            <person name="Castelle C.J."/>
            <person name="Probst A.J."/>
            <person name="Thomas B.C."/>
            <person name="Singh A."/>
            <person name="Wilkins M.J."/>
            <person name="Karaoz U."/>
            <person name="Brodie E.L."/>
            <person name="Williams K.H."/>
            <person name="Hubbard S.S."/>
            <person name="Banfield J.F."/>
        </authorList>
    </citation>
    <scope>NUCLEOTIDE SEQUENCE [LARGE SCALE GENOMIC DNA]</scope>
</reference>
<dbReference type="NCBIfam" id="TIGR00229">
    <property type="entry name" value="sensory_box"/>
    <property type="match status" value="1"/>
</dbReference>
<dbReference type="SUPFAM" id="SSF55785">
    <property type="entry name" value="PYP-like sensor domain (PAS domain)"/>
    <property type="match status" value="1"/>
</dbReference>
<evidence type="ECO:0000313" key="2">
    <source>
        <dbReference type="EMBL" id="OGM57215.1"/>
    </source>
</evidence>
<comment type="caution">
    <text evidence="2">The sequence shown here is derived from an EMBL/GenBank/DDBJ whole genome shotgun (WGS) entry which is preliminary data.</text>
</comment>